<feature type="compositionally biased region" description="Basic residues" evidence="1">
    <location>
        <begin position="507"/>
        <end position="530"/>
    </location>
</feature>
<gene>
    <name evidence="3" type="ORF">ILEXP_LOCUS44910</name>
</gene>
<dbReference type="Proteomes" id="UP001642360">
    <property type="component" value="Unassembled WGS sequence"/>
</dbReference>
<dbReference type="EMBL" id="CAUOFW020006543">
    <property type="protein sequence ID" value="CAK9175115.1"/>
    <property type="molecule type" value="Genomic_DNA"/>
</dbReference>
<dbReference type="Pfam" id="PF04765">
    <property type="entry name" value="TOD1_MUCI70"/>
    <property type="match status" value="2"/>
</dbReference>
<comment type="caution">
    <text evidence="3">The sequence shown here is derived from an EMBL/GenBank/DDBJ whole genome shotgun (WGS) entry which is preliminary data.</text>
</comment>
<feature type="region of interest" description="Disordered" evidence="1">
    <location>
        <begin position="479"/>
        <end position="540"/>
    </location>
</feature>
<accession>A0ABC8U1B6</accession>
<name>A0ABC8U1B6_9AQUA</name>
<dbReference type="PANTHER" id="PTHR12956:SF61">
    <property type="entry name" value="TRNA (MET) CYTIDINE ACETYLTRANSFERASE-RELATED"/>
    <property type="match status" value="1"/>
</dbReference>
<protein>
    <recommendedName>
        <fullName evidence="2">TOD1/MUCI70 glycosyltransferase-like domain-containing protein</fullName>
    </recommendedName>
</protein>
<feature type="domain" description="TOD1/MUCI70 glycosyltransferase-like" evidence="2">
    <location>
        <begin position="127"/>
        <end position="379"/>
    </location>
</feature>
<proteinExistence type="predicted"/>
<evidence type="ECO:0000256" key="1">
    <source>
        <dbReference type="SAM" id="MobiDB-lite"/>
    </source>
</evidence>
<reference evidence="3 4" key="1">
    <citation type="submission" date="2024-02" db="EMBL/GenBank/DDBJ databases">
        <authorList>
            <person name="Vignale AGUSTIN F."/>
            <person name="Sosa J E."/>
            <person name="Modenutti C."/>
        </authorList>
    </citation>
    <scope>NUCLEOTIDE SEQUENCE [LARGE SCALE GENOMIC DNA]</scope>
</reference>
<evidence type="ECO:0000313" key="3">
    <source>
        <dbReference type="EMBL" id="CAK9175115.1"/>
    </source>
</evidence>
<organism evidence="3 4">
    <name type="scientific">Ilex paraguariensis</name>
    <name type="common">yerba mate</name>
    <dbReference type="NCBI Taxonomy" id="185542"/>
    <lineage>
        <taxon>Eukaryota</taxon>
        <taxon>Viridiplantae</taxon>
        <taxon>Streptophyta</taxon>
        <taxon>Embryophyta</taxon>
        <taxon>Tracheophyta</taxon>
        <taxon>Spermatophyta</taxon>
        <taxon>Magnoliopsida</taxon>
        <taxon>eudicotyledons</taxon>
        <taxon>Gunneridae</taxon>
        <taxon>Pentapetalae</taxon>
        <taxon>asterids</taxon>
        <taxon>campanulids</taxon>
        <taxon>Aquifoliales</taxon>
        <taxon>Aquifoliaceae</taxon>
        <taxon>Ilex</taxon>
    </lineage>
</organism>
<keyword evidence="4" id="KW-1185">Reference proteome</keyword>
<evidence type="ECO:0000259" key="2">
    <source>
        <dbReference type="Pfam" id="PF04765"/>
    </source>
</evidence>
<dbReference type="PANTHER" id="PTHR12956">
    <property type="entry name" value="ALKALINE CERAMIDASE-RELATED"/>
    <property type="match status" value="1"/>
</dbReference>
<sequence length="540" mass="61157">MVFLEDASGSAGVDFDERFRNKTYHVPSLFPKTEVSQNDNNSSLLKSLTVCGANSGQPPPPTPHVAAIAVLTTQKSHTCDTFAFPPPPPGDRRRIGPRPCPVCYVPVEQAIASMPSSPSPSPVLGHLTYFREENPIKIEPHGGSDFGGYPSLKQRNDSFNIKESMTVHCGFVKGCRPGHQTGFDIDAADLVELEQFHDVIVASAIFGNYDIIQQPKNISDTARKNIPFYMFVDEETEAYLKNSSLLDNNKRVGLWRIIVVHSNPYTDARRNGKVPKLLLHRLFPNVRFSLWIDGKLQLVVDPYQILERFLWRQNATFAISRHYTRFDVFEEAEANKAGGKYDNASIDYQIDFYKKEGLTPYSASKLPITSGRPMPCVYECVFGMCLQLKINFFFNRVFADVPEGCVIIREHIPITNLFTCLWFNEIDRFTSRDQLSFSTVRDKIMAKVNWTINMFLDCERRNIVVQAYHRDLLEQRTRLAGSISHPPSRPPPPLPLVRNNNPAVRTPAKKNPIRRGRGDKKSGARRHRKVAAGNRDHILV</sequence>
<dbReference type="InterPro" id="IPR048354">
    <property type="entry name" value="TOD1_MUCI70_glycTrfase_dom"/>
</dbReference>
<dbReference type="InterPro" id="IPR006852">
    <property type="entry name" value="TOD1_MUCI70"/>
</dbReference>
<evidence type="ECO:0000313" key="4">
    <source>
        <dbReference type="Proteomes" id="UP001642360"/>
    </source>
</evidence>
<feature type="domain" description="TOD1/MUCI70 glycosyltransferase-like" evidence="2">
    <location>
        <begin position="397"/>
        <end position="469"/>
    </location>
</feature>
<dbReference type="AlphaFoldDB" id="A0ABC8U1B6"/>